<evidence type="ECO:0000313" key="2">
    <source>
        <dbReference type="Proteomes" id="UP001500909"/>
    </source>
</evidence>
<dbReference type="RefSeq" id="WP_346094341.1">
    <property type="nucleotide sequence ID" value="NZ_BAAABY010000011.1"/>
</dbReference>
<reference evidence="1 2" key="1">
    <citation type="journal article" date="2019" name="Int. J. Syst. Evol. Microbiol.">
        <title>The Global Catalogue of Microorganisms (GCM) 10K type strain sequencing project: providing services to taxonomists for standard genome sequencing and annotation.</title>
        <authorList>
            <consortium name="The Broad Institute Genomics Platform"/>
            <consortium name="The Broad Institute Genome Sequencing Center for Infectious Disease"/>
            <person name="Wu L."/>
            <person name="Ma J."/>
        </authorList>
    </citation>
    <scope>NUCLEOTIDE SEQUENCE [LARGE SCALE GENOMIC DNA]</scope>
    <source>
        <strain evidence="1 2">JCM 4805</strain>
    </source>
</reference>
<protein>
    <submittedName>
        <fullName evidence="1">Uncharacterized protein</fullName>
    </submittedName>
</protein>
<organism evidence="1 2">
    <name type="scientific">Streptomyces olivaceiscleroticus</name>
    <dbReference type="NCBI Taxonomy" id="68245"/>
    <lineage>
        <taxon>Bacteria</taxon>
        <taxon>Bacillati</taxon>
        <taxon>Actinomycetota</taxon>
        <taxon>Actinomycetes</taxon>
        <taxon>Kitasatosporales</taxon>
        <taxon>Streptomycetaceae</taxon>
        <taxon>Streptomyces</taxon>
    </lineage>
</organism>
<sequence length="56" mass="6453">MAAVERLKKSLERRLRKSKKSGKRTSRELVSWVKLLVSSPVLGAVITMITKIMERR</sequence>
<proteinExistence type="predicted"/>
<comment type="caution">
    <text evidence="1">The sequence shown here is derived from an EMBL/GenBank/DDBJ whole genome shotgun (WGS) entry which is preliminary data.</text>
</comment>
<dbReference type="Proteomes" id="UP001500909">
    <property type="component" value="Unassembled WGS sequence"/>
</dbReference>
<keyword evidence="2" id="KW-1185">Reference proteome</keyword>
<name>A0ABN0ZNW9_9ACTN</name>
<dbReference type="EMBL" id="BAAABY010000011">
    <property type="protein sequence ID" value="GAA0454163.1"/>
    <property type="molecule type" value="Genomic_DNA"/>
</dbReference>
<accession>A0ABN0ZNW9</accession>
<evidence type="ECO:0000313" key="1">
    <source>
        <dbReference type="EMBL" id="GAA0454163.1"/>
    </source>
</evidence>
<gene>
    <name evidence="1" type="ORF">GCM10010361_17780</name>
</gene>